<dbReference type="STRING" id="928856.SAMN04488049_102100"/>
<dbReference type="GO" id="GO:0019239">
    <property type="term" value="F:deaminase activity"/>
    <property type="evidence" value="ECO:0007669"/>
    <property type="project" value="TreeGrafter"/>
</dbReference>
<dbReference type="Proteomes" id="UP000052022">
    <property type="component" value="Unassembled WGS sequence"/>
</dbReference>
<dbReference type="AlphaFoldDB" id="A0A0P1GHP9"/>
<dbReference type="SUPFAM" id="SSF55298">
    <property type="entry name" value="YjgF-like"/>
    <property type="match status" value="1"/>
</dbReference>
<dbReference type="InterPro" id="IPR035959">
    <property type="entry name" value="RutC-like_sf"/>
</dbReference>
<dbReference type="CDD" id="cd00448">
    <property type="entry name" value="YjgF_YER057c_UK114_family"/>
    <property type="match status" value="1"/>
</dbReference>
<gene>
    <name evidence="2" type="ORF">TRM7557_03264</name>
</gene>
<evidence type="ECO:0000313" key="2">
    <source>
        <dbReference type="EMBL" id="CUH81148.1"/>
    </source>
</evidence>
<dbReference type="Pfam" id="PF01042">
    <property type="entry name" value="Ribonuc_L-PSP"/>
    <property type="match status" value="1"/>
</dbReference>
<evidence type="ECO:0000256" key="1">
    <source>
        <dbReference type="ARBA" id="ARBA00010552"/>
    </source>
</evidence>
<dbReference type="PANTHER" id="PTHR11803">
    <property type="entry name" value="2-IMINOBUTANOATE/2-IMINOPROPANOATE DEAMINASE RIDA"/>
    <property type="match status" value="1"/>
</dbReference>
<dbReference type="InterPro" id="IPR006175">
    <property type="entry name" value="YjgF/YER057c/UK114"/>
</dbReference>
<dbReference type="OrthoDB" id="5520786at2"/>
<protein>
    <submittedName>
        <fullName evidence="2">Putative endoribonuclease L-PSP</fullName>
    </submittedName>
</protein>
<evidence type="ECO:0000313" key="3">
    <source>
        <dbReference type="Proteomes" id="UP000052022"/>
    </source>
</evidence>
<comment type="similarity">
    <text evidence="1">Belongs to the RutC family.</text>
</comment>
<dbReference type="PANTHER" id="PTHR11803:SF58">
    <property type="entry name" value="PROTEIN HMF1-RELATED"/>
    <property type="match status" value="1"/>
</dbReference>
<name>A0A0P1GHP9_9RHOB</name>
<keyword evidence="3" id="KW-1185">Reference proteome</keyword>
<dbReference type="RefSeq" id="WP_058291262.1">
    <property type="nucleotide sequence ID" value="NZ_CYSD01000042.1"/>
</dbReference>
<sequence>MPVGIQRLNPASLFNTEDYGYSQISIVDPGRIAHVSGQAGICPDGSIPSDDLAEQTVIALENVQVVLRELGARRCDIVTLTCYGTDLDVDAAAVVLPLVQEFLGHDKPCLAMIGVESLALPELKVAFTLTVRVPD</sequence>
<dbReference type="EMBL" id="CYSD01000042">
    <property type="protein sequence ID" value="CUH81148.1"/>
    <property type="molecule type" value="Genomic_DNA"/>
</dbReference>
<dbReference type="GO" id="GO:0005829">
    <property type="term" value="C:cytosol"/>
    <property type="evidence" value="ECO:0007669"/>
    <property type="project" value="TreeGrafter"/>
</dbReference>
<proteinExistence type="inferred from homology"/>
<reference evidence="2 3" key="1">
    <citation type="submission" date="2015-09" db="EMBL/GenBank/DDBJ databases">
        <authorList>
            <consortium name="Swine Surveillance"/>
        </authorList>
    </citation>
    <scope>NUCLEOTIDE SEQUENCE [LARGE SCALE GENOMIC DNA]</scope>
    <source>
        <strain evidence="2 3">CECT 7557</strain>
    </source>
</reference>
<organism evidence="2 3">
    <name type="scientific">Tritonibacter multivorans</name>
    <dbReference type="NCBI Taxonomy" id="928856"/>
    <lineage>
        <taxon>Bacteria</taxon>
        <taxon>Pseudomonadati</taxon>
        <taxon>Pseudomonadota</taxon>
        <taxon>Alphaproteobacteria</taxon>
        <taxon>Rhodobacterales</taxon>
        <taxon>Paracoccaceae</taxon>
        <taxon>Tritonibacter</taxon>
    </lineage>
</organism>
<dbReference type="Gene3D" id="3.30.1330.40">
    <property type="entry name" value="RutC-like"/>
    <property type="match status" value="1"/>
</dbReference>
<accession>A0A0P1GHP9</accession>